<proteinExistence type="predicted"/>
<dbReference type="InParanoid" id="A0A165IY02"/>
<protein>
    <submittedName>
        <fullName evidence="1">Uncharacterized protein</fullName>
    </submittedName>
</protein>
<accession>A0A165IY02</accession>
<name>A0A165IY02_9BASI</name>
<organism evidence="1 2">
    <name type="scientific">Calocera cornea HHB12733</name>
    <dbReference type="NCBI Taxonomy" id="1353952"/>
    <lineage>
        <taxon>Eukaryota</taxon>
        <taxon>Fungi</taxon>
        <taxon>Dikarya</taxon>
        <taxon>Basidiomycota</taxon>
        <taxon>Agaricomycotina</taxon>
        <taxon>Dacrymycetes</taxon>
        <taxon>Dacrymycetales</taxon>
        <taxon>Dacrymycetaceae</taxon>
        <taxon>Calocera</taxon>
    </lineage>
</organism>
<gene>
    <name evidence="1" type="ORF">CALCODRAFT_491493</name>
</gene>
<evidence type="ECO:0000313" key="1">
    <source>
        <dbReference type="EMBL" id="KZT61118.1"/>
    </source>
</evidence>
<dbReference type="AlphaFoldDB" id="A0A165IY02"/>
<dbReference type="Proteomes" id="UP000076842">
    <property type="component" value="Unassembled WGS sequence"/>
</dbReference>
<keyword evidence="2" id="KW-1185">Reference proteome</keyword>
<reference evidence="1 2" key="1">
    <citation type="journal article" date="2016" name="Mol. Biol. Evol.">
        <title>Comparative Genomics of Early-Diverging Mushroom-Forming Fungi Provides Insights into the Origins of Lignocellulose Decay Capabilities.</title>
        <authorList>
            <person name="Nagy L.G."/>
            <person name="Riley R."/>
            <person name="Tritt A."/>
            <person name="Adam C."/>
            <person name="Daum C."/>
            <person name="Floudas D."/>
            <person name="Sun H."/>
            <person name="Yadav J.S."/>
            <person name="Pangilinan J."/>
            <person name="Larsson K.H."/>
            <person name="Matsuura K."/>
            <person name="Barry K."/>
            <person name="Labutti K."/>
            <person name="Kuo R."/>
            <person name="Ohm R.A."/>
            <person name="Bhattacharya S.S."/>
            <person name="Shirouzu T."/>
            <person name="Yoshinaga Y."/>
            <person name="Martin F.M."/>
            <person name="Grigoriev I.V."/>
            <person name="Hibbett D.S."/>
        </authorList>
    </citation>
    <scope>NUCLEOTIDE SEQUENCE [LARGE SCALE GENOMIC DNA]</scope>
    <source>
        <strain evidence="1 2">HHB12733</strain>
    </source>
</reference>
<sequence>MPLTQSQPGRLRNYGCHRAFLVGSCLLAIAGTVTQNSSGYSAWRVIERTQEVMRGQSHG</sequence>
<dbReference type="EMBL" id="KV423925">
    <property type="protein sequence ID" value="KZT61118.1"/>
    <property type="molecule type" value="Genomic_DNA"/>
</dbReference>
<evidence type="ECO:0000313" key="2">
    <source>
        <dbReference type="Proteomes" id="UP000076842"/>
    </source>
</evidence>